<reference evidence="1 2" key="1">
    <citation type="submission" date="2021-06" db="EMBL/GenBank/DDBJ databases">
        <title>Halomicroarcula sp. a new haloarchaeum isolated from saline soil.</title>
        <authorList>
            <person name="Duran-Viseras A."/>
            <person name="Sanchez-Porro C."/>
            <person name="Ventosa A."/>
        </authorList>
    </citation>
    <scope>NUCLEOTIDE SEQUENCE [LARGE SCALE GENOMIC DNA]</scope>
    <source>
        <strain evidence="1 2">F13</strain>
    </source>
</reference>
<comment type="caution">
    <text evidence="1">The sequence shown here is derived from an EMBL/GenBank/DDBJ whole genome shotgun (WGS) entry which is preliminary data.</text>
</comment>
<dbReference type="EMBL" id="RKLR01000003">
    <property type="protein sequence ID" value="MBX0323310.1"/>
    <property type="molecule type" value="Genomic_DNA"/>
</dbReference>
<dbReference type="Proteomes" id="UP001430377">
    <property type="component" value="Unassembled WGS sequence"/>
</dbReference>
<accession>A0AAW4PRZ3</accession>
<keyword evidence="2" id="KW-1185">Reference proteome</keyword>
<proteinExistence type="predicted"/>
<protein>
    <submittedName>
        <fullName evidence="1">Uncharacterized protein</fullName>
    </submittedName>
</protein>
<evidence type="ECO:0000313" key="1">
    <source>
        <dbReference type="EMBL" id="MBX0323310.1"/>
    </source>
</evidence>
<organism evidence="1 2">
    <name type="scientific">Haloarcula rubra</name>
    <dbReference type="NCBI Taxonomy" id="2487747"/>
    <lineage>
        <taxon>Archaea</taxon>
        <taxon>Methanobacteriati</taxon>
        <taxon>Methanobacteriota</taxon>
        <taxon>Stenosarchaea group</taxon>
        <taxon>Halobacteria</taxon>
        <taxon>Halobacteriales</taxon>
        <taxon>Haloarculaceae</taxon>
        <taxon>Haloarcula</taxon>
    </lineage>
</organism>
<gene>
    <name evidence="1" type="ORF">EGH21_09740</name>
</gene>
<dbReference type="PROSITE" id="PS51257">
    <property type="entry name" value="PROKAR_LIPOPROTEIN"/>
    <property type="match status" value="1"/>
</dbReference>
<sequence>MAFRRQVLAGLGIAVVGVVGGCSGVAGTSGTVARKQITVEVPQSTGDPVDVRLAHVSFETERRLVTGSYADVAASVVDGPELSVSDDVHERLSDRFSTVTYSTNVVPEDGATPANGLVSRAAFNRLSIGGSGTVERDGGDGDTGRLRVLEATPPEREPVEVTVDSYDFETRVDDR</sequence>
<dbReference type="RefSeq" id="WP_220618284.1">
    <property type="nucleotide sequence ID" value="NZ_RKLR01000003.1"/>
</dbReference>
<name>A0AAW4PRZ3_9EURY</name>
<dbReference type="AlphaFoldDB" id="A0AAW4PRZ3"/>
<evidence type="ECO:0000313" key="2">
    <source>
        <dbReference type="Proteomes" id="UP001430377"/>
    </source>
</evidence>